<gene>
    <name evidence="2" type="ORF">BDV96DRAFT_310809</name>
</gene>
<evidence type="ECO:0000313" key="3">
    <source>
        <dbReference type="Proteomes" id="UP000799770"/>
    </source>
</evidence>
<organism evidence="2 3">
    <name type="scientific">Lophiotrema nucula</name>
    <dbReference type="NCBI Taxonomy" id="690887"/>
    <lineage>
        <taxon>Eukaryota</taxon>
        <taxon>Fungi</taxon>
        <taxon>Dikarya</taxon>
        <taxon>Ascomycota</taxon>
        <taxon>Pezizomycotina</taxon>
        <taxon>Dothideomycetes</taxon>
        <taxon>Pleosporomycetidae</taxon>
        <taxon>Pleosporales</taxon>
        <taxon>Lophiotremataceae</taxon>
        <taxon>Lophiotrema</taxon>
    </lineage>
</organism>
<proteinExistence type="predicted"/>
<evidence type="ECO:0000256" key="1">
    <source>
        <dbReference type="SAM" id="MobiDB-lite"/>
    </source>
</evidence>
<keyword evidence="3" id="KW-1185">Reference proteome</keyword>
<dbReference type="OrthoDB" id="5225441at2759"/>
<protein>
    <submittedName>
        <fullName evidence="2">Uncharacterized protein</fullName>
    </submittedName>
</protein>
<name>A0A6A5YI54_9PLEO</name>
<feature type="region of interest" description="Disordered" evidence="1">
    <location>
        <begin position="64"/>
        <end position="114"/>
    </location>
</feature>
<dbReference type="AlphaFoldDB" id="A0A6A5YI54"/>
<dbReference type="EMBL" id="ML977358">
    <property type="protein sequence ID" value="KAF2106929.1"/>
    <property type="molecule type" value="Genomic_DNA"/>
</dbReference>
<feature type="compositionally biased region" description="Polar residues" evidence="1">
    <location>
        <begin position="78"/>
        <end position="93"/>
    </location>
</feature>
<sequence>MSIFSRVKKAKKAAEEYKKAVIQTEEAKPPPATYKHVVSHAAQDALAATPTRWSPEESRARIATARKTRSEMVVSAPATANHSRANSERNSPSGPVLRSKSDMSIGSVMHNPKL</sequence>
<dbReference type="Proteomes" id="UP000799770">
    <property type="component" value="Unassembled WGS sequence"/>
</dbReference>
<evidence type="ECO:0000313" key="2">
    <source>
        <dbReference type="EMBL" id="KAF2106929.1"/>
    </source>
</evidence>
<reference evidence="2" key="1">
    <citation type="journal article" date="2020" name="Stud. Mycol.">
        <title>101 Dothideomycetes genomes: a test case for predicting lifestyles and emergence of pathogens.</title>
        <authorList>
            <person name="Haridas S."/>
            <person name="Albert R."/>
            <person name="Binder M."/>
            <person name="Bloem J."/>
            <person name="Labutti K."/>
            <person name="Salamov A."/>
            <person name="Andreopoulos B."/>
            <person name="Baker S."/>
            <person name="Barry K."/>
            <person name="Bills G."/>
            <person name="Bluhm B."/>
            <person name="Cannon C."/>
            <person name="Castanera R."/>
            <person name="Culley D."/>
            <person name="Daum C."/>
            <person name="Ezra D."/>
            <person name="Gonzalez J."/>
            <person name="Henrissat B."/>
            <person name="Kuo A."/>
            <person name="Liang C."/>
            <person name="Lipzen A."/>
            <person name="Lutzoni F."/>
            <person name="Magnuson J."/>
            <person name="Mondo S."/>
            <person name="Nolan M."/>
            <person name="Ohm R."/>
            <person name="Pangilinan J."/>
            <person name="Park H.-J."/>
            <person name="Ramirez L."/>
            <person name="Alfaro M."/>
            <person name="Sun H."/>
            <person name="Tritt A."/>
            <person name="Yoshinaga Y."/>
            <person name="Zwiers L.-H."/>
            <person name="Turgeon B."/>
            <person name="Goodwin S."/>
            <person name="Spatafora J."/>
            <person name="Crous P."/>
            <person name="Grigoriev I."/>
        </authorList>
    </citation>
    <scope>NUCLEOTIDE SEQUENCE</scope>
    <source>
        <strain evidence="2">CBS 627.86</strain>
    </source>
</reference>
<accession>A0A6A5YI54</accession>